<evidence type="ECO:0000313" key="15">
    <source>
        <dbReference type="Proteomes" id="UP000005297"/>
    </source>
</evidence>
<keyword evidence="9 12" id="KW-0067">ATP-binding</keyword>
<evidence type="ECO:0000259" key="13">
    <source>
        <dbReference type="SMART" id="SM00840"/>
    </source>
</evidence>
<dbReference type="PANTHER" id="PTHR10890:SF3">
    <property type="entry name" value="CYSTEINE--TRNA LIGASE, CYTOPLASMIC"/>
    <property type="match status" value="1"/>
</dbReference>
<gene>
    <name evidence="12" type="primary">cysS</name>
    <name evidence="14" type="ORF">SPV1_09008</name>
</gene>
<dbReference type="GO" id="GO:0005829">
    <property type="term" value="C:cytosol"/>
    <property type="evidence" value="ECO:0007669"/>
    <property type="project" value="TreeGrafter"/>
</dbReference>
<feature type="domain" description="Cysteinyl-tRNA synthetase class Ia DALR" evidence="13">
    <location>
        <begin position="344"/>
        <end position="404"/>
    </location>
</feature>
<evidence type="ECO:0000256" key="3">
    <source>
        <dbReference type="ARBA" id="ARBA00011245"/>
    </source>
</evidence>
<evidence type="ECO:0000256" key="7">
    <source>
        <dbReference type="ARBA" id="ARBA00022741"/>
    </source>
</evidence>
<feature type="binding site" evidence="12">
    <location>
        <position position="210"/>
    </location>
    <ligand>
        <name>Zn(2+)</name>
        <dbReference type="ChEBI" id="CHEBI:29105"/>
    </ligand>
</feature>
<dbReference type="InterPro" id="IPR056411">
    <property type="entry name" value="CysS_C"/>
</dbReference>
<evidence type="ECO:0000256" key="1">
    <source>
        <dbReference type="ARBA" id="ARBA00004496"/>
    </source>
</evidence>
<dbReference type="InterPro" id="IPR015273">
    <property type="entry name" value="Cys-tRNA-synt_Ia_DALR"/>
</dbReference>
<evidence type="ECO:0000256" key="11">
    <source>
        <dbReference type="ARBA" id="ARBA00023146"/>
    </source>
</evidence>
<feature type="binding site" evidence="12">
    <location>
        <position position="270"/>
    </location>
    <ligand>
        <name>ATP</name>
        <dbReference type="ChEBI" id="CHEBI:30616"/>
    </ligand>
</feature>
<comment type="subunit">
    <text evidence="3 12">Monomer.</text>
</comment>
<evidence type="ECO:0000313" key="14">
    <source>
        <dbReference type="EMBL" id="EAU54821.1"/>
    </source>
</evidence>
<keyword evidence="7 12" id="KW-0547">Nucleotide-binding</keyword>
<dbReference type="HAMAP" id="MF_00041">
    <property type="entry name" value="Cys_tRNA_synth"/>
    <property type="match status" value="1"/>
</dbReference>
<evidence type="ECO:0000256" key="4">
    <source>
        <dbReference type="ARBA" id="ARBA00022490"/>
    </source>
</evidence>
<dbReference type="InterPro" id="IPR009080">
    <property type="entry name" value="tRNAsynth_Ia_anticodon-bd"/>
</dbReference>
<dbReference type="InParanoid" id="Q0F063"/>
<comment type="caution">
    <text evidence="14">The sequence shown here is derived from an EMBL/GenBank/DDBJ whole genome shotgun (WGS) entry which is preliminary data.</text>
</comment>
<organism evidence="14 15">
    <name type="scientific">Mariprofundus ferrooxydans PV-1</name>
    <dbReference type="NCBI Taxonomy" id="314345"/>
    <lineage>
        <taxon>Bacteria</taxon>
        <taxon>Pseudomonadati</taxon>
        <taxon>Pseudomonadota</taxon>
        <taxon>Candidatius Mariprofundia</taxon>
        <taxon>Mariprofundales</taxon>
        <taxon>Mariprofundaceae</taxon>
        <taxon>Mariprofundus</taxon>
    </lineage>
</organism>
<dbReference type="FunFam" id="3.40.50.620:FF:000009">
    <property type="entry name" value="Cysteine--tRNA ligase"/>
    <property type="match status" value="1"/>
</dbReference>
<evidence type="ECO:0000256" key="9">
    <source>
        <dbReference type="ARBA" id="ARBA00022840"/>
    </source>
</evidence>
<dbReference type="EMBL" id="AATS01000005">
    <property type="protein sequence ID" value="EAU54821.1"/>
    <property type="molecule type" value="Genomic_DNA"/>
</dbReference>
<dbReference type="Gene3D" id="1.20.120.1910">
    <property type="entry name" value="Cysteine-tRNA ligase, C-terminal anti-codon recognition domain"/>
    <property type="match status" value="1"/>
</dbReference>
<dbReference type="RefSeq" id="WP_009849322.1">
    <property type="nucleotide sequence ID" value="NZ_DS022294.1"/>
</dbReference>
<keyword evidence="6 12" id="KW-0479">Metal-binding</keyword>
<proteinExistence type="inferred from homology"/>
<dbReference type="GO" id="GO:0008270">
    <property type="term" value="F:zinc ion binding"/>
    <property type="evidence" value="ECO:0007669"/>
    <property type="project" value="UniProtKB-UniRule"/>
</dbReference>
<dbReference type="Pfam" id="PF23493">
    <property type="entry name" value="CysS_C"/>
    <property type="match status" value="1"/>
</dbReference>
<keyword evidence="5 12" id="KW-0436">Ligase</keyword>
<name>Q0F063_9PROT</name>
<accession>Q0F063</accession>
<dbReference type="NCBIfam" id="TIGR00435">
    <property type="entry name" value="cysS"/>
    <property type="match status" value="1"/>
</dbReference>
<dbReference type="HOGENOM" id="CLU_013528_0_1_0"/>
<dbReference type="Gene3D" id="3.40.50.620">
    <property type="entry name" value="HUPs"/>
    <property type="match status" value="1"/>
</dbReference>
<dbReference type="OrthoDB" id="5287792at2"/>
<comment type="cofactor">
    <cofactor evidence="12">
        <name>Zn(2+)</name>
        <dbReference type="ChEBI" id="CHEBI:29105"/>
    </cofactor>
    <text evidence="12">Binds 1 zinc ion per subunit.</text>
</comment>
<evidence type="ECO:0000256" key="6">
    <source>
        <dbReference type="ARBA" id="ARBA00022723"/>
    </source>
</evidence>
<dbReference type="STRING" id="314344.AL013_12710"/>
<feature type="short sequence motif" description="'HIGH' region" evidence="12">
    <location>
        <begin position="31"/>
        <end position="41"/>
    </location>
</feature>
<dbReference type="SUPFAM" id="SSF47323">
    <property type="entry name" value="Anticodon-binding domain of a subclass of class I aminoacyl-tRNA synthetases"/>
    <property type="match status" value="1"/>
</dbReference>
<dbReference type="CDD" id="cd00672">
    <property type="entry name" value="CysRS_core"/>
    <property type="match status" value="1"/>
</dbReference>
<dbReference type="PRINTS" id="PR00983">
    <property type="entry name" value="TRNASYNTHCYS"/>
</dbReference>
<dbReference type="SMART" id="SM00840">
    <property type="entry name" value="DALR_2"/>
    <property type="match status" value="1"/>
</dbReference>
<keyword evidence="11 12" id="KW-0030">Aminoacyl-tRNA synthetase</keyword>
<dbReference type="PANTHER" id="PTHR10890">
    <property type="entry name" value="CYSTEINYL-TRNA SYNTHETASE"/>
    <property type="match status" value="1"/>
</dbReference>
<comment type="catalytic activity">
    <reaction evidence="12">
        <text>tRNA(Cys) + L-cysteine + ATP = L-cysteinyl-tRNA(Cys) + AMP + diphosphate</text>
        <dbReference type="Rhea" id="RHEA:17773"/>
        <dbReference type="Rhea" id="RHEA-COMP:9661"/>
        <dbReference type="Rhea" id="RHEA-COMP:9679"/>
        <dbReference type="ChEBI" id="CHEBI:30616"/>
        <dbReference type="ChEBI" id="CHEBI:33019"/>
        <dbReference type="ChEBI" id="CHEBI:35235"/>
        <dbReference type="ChEBI" id="CHEBI:78442"/>
        <dbReference type="ChEBI" id="CHEBI:78517"/>
        <dbReference type="ChEBI" id="CHEBI:456215"/>
        <dbReference type="EC" id="6.1.1.16"/>
    </reaction>
</comment>
<keyword evidence="8 12" id="KW-0862">Zinc</keyword>
<evidence type="ECO:0000256" key="2">
    <source>
        <dbReference type="ARBA" id="ARBA00005594"/>
    </source>
</evidence>
<dbReference type="GO" id="GO:0004817">
    <property type="term" value="F:cysteine-tRNA ligase activity"/>
    <property type="evidence" value="ECO:0007669"/>
    <property type="project" value="UniProtKB-UniRule"/>
</dbReference>
<dbReference type="EC" id="6.1.1.16" evidence="12"/>
<feature type="short sequence motif" description="'KMSKS' region" evidence="12">
    <location>
        <begin position="267"/>
        <end position="271"/>
    </location>
</feature>
<dbReference type="InterPro" id="IPR024909">
    <property type="entry name" value="Cys-tRNA/MSH_ligase"/>
</dbReference>
<dbReference type="Pfam" id="PF01406">
    <property type="entry name" value="tRNA-synt_1e"/>
    <property type="match status" value="1"/>
</dbReference>
<dbReference type="eggNOG" id="COG0215">
    <property type="taxonomic scope" value="Bacteria"/>
</dbReference>
<sequence length="459" mass="50959">MSLMLYNTIKREKEAFVPIRPGHIGMYVCGVTVYDYCHVGHARVMIVFDVIYRWLMHSGFDVDYVRNFTDVDDKIIKRAAERGIAIDALTNEMIDAFHADADALGCLRPTHEPRATAHMDAMISMIQALMEKDMAYVSESGDVLYAVRGFSDYGQLSGKKIDELESGSRVDVDQSKRDPLDFVLWKMAKADEPAWASPWGQGRPGWHIECSAMSCGHLGDTFDIHGGGMDLKFPHHENEIAQARAANGGGFARYWLHNGFVNINAEKMSKSLGNFFTIREVTERYHPEVLRMFMLGTHYRSPLDFSDAALDVAKSGLDRLYKTAKRCQESGVTGAGGQALLPHHFTTAMDDDFNTPEALAVLFDTSRALNKGLNEAQDVTALAGQFTAMSALLGIVQQDTAIWFQSGDVDAAAIEALIEERLQARKNRDFARADAIRNELSAQGIVLEDSASGTTWKKN</sequence>
<evidence type="ECO:0000256" key="12">
    <source>
        <dbReference type="HAMAP-Rule" id="MF_00041"/>
    </source>
</evidence>
<keyword evidence="10 12" id="KW-0648">Protein biosynthesis</keyword>
<reference evidence="14 15" key="1">
    <citation type="submission" date="2006-09" db="EMBL/GenBank/DDBJ databases">
        <authorList>
            <person name="Emerson D."/>
            <person name="Ferriera S."/>
            <person name="Johnson J."/>
            <person name="Kravitz S."/>
            <person name="Halpern A."/>
            <person name="Remington K."/>
            <person name="Beeson K."/>
            <person name="Tran B."/>
            <person name="Rogers Y.-H."/>
            <person name="Friedman R."/>
            <person name="Venter J.C."/>
        </authorList>
    </citation>
    <scope>NUCLEOTIDE SEQUENCE [LARGE SCALE GENOMIC DNA]</scope>
    <source>
        <strain evidence="14 15">PV-1</strain>
    </source>
</reference>
<dbReference type="AlphaFoldDB" id="Q0F063"/>
<feature type="binding site" evidence="12">
    <location>
        <position position="239"/>
    </location>
    <ligand>
        <name>Zn(2+)</name>
        <dbReference type="ChEBI" id="CHEBI:29105"/>
    </ligand>
</feature>
<dbReference type="Proteomes" id="UP000005297">
    <property type="component" value="Unassembled WGS sequence"/>
</dbReference>
<dbReference type="InterPro" id="IPR015803">
    <property type="entry name" value="Cys-tRNA-ligase"/>
</dbReference>
<dbReference type="GO" id="GO:0005524">
    <property type="term" value="F:ATP binding"/>
    <property type="evidence" value="ECO:0007669"/>
    <property type="project" value="UniProtKB-UniRule"/>
</dbReference>
<dbReference type="Pfam" id="PF09190">
    <property type="entry name" value="DALR_2"/>
    <property type="match status" value="1"/>
</dbReference>
<evidence type="ECO:0000256" key="8">
    <source>
        <dbReference type="ARBA" id="ARBA00022833"/>
    </source>
</evidence>
<evidence type="ECO:0000256" key="5">
    <source>
        <dbReference type="ARBA" id="ARBA00022598"/>
    </source>
</evidence>
<keyword evidence="15" id="KW-1185">Reference proteome</keyword>
<dbReference type="InterPro" id="IPR014729">
    <property type="entry name" value="Rossmann-like_a/b/a_fold"/>
</dbReference>
<evidence type="ECO:0000256" key="10">
    <source>
        <dbReference type="ARBA" id="ARBA00022917"/>
    </source>
</evidence>
<dbReference type="InterPro" id="IPR032678">
    <property type="entry name" value="tRNA-synt_1_cat_dom"/>
</dbReference>
<keyword evidence="4 12" id="KW-0963">Cytoplasm</keyword>
<dbReference type="GO" id="GO:0006423">
    <property type="term" value="P:cysteinyl-tRNA aminoacylation"/>
    <property type="evidence" value="ECO:0007669"/>
    <property type="project" value="UniProtKB-UniRule"/>
</dbReference>
<feature type="binding site" evidence="12">
    <location>
        <position position="235"/>
    </location>
    <ligand>
        <name>Zn(2+)</name>
        <dbReference type="ChEBI" id="CHEBI:29105"/>
    </ligand>
</feature>
<dbReference type="FunCoup" id="Q0F063">
    <property type="interactions" value="486"/>
</dbReference>
<comment type="similarity">
    <text evidence="2 12">Belongs to the class-I aminoacyl-tRNA synthetase family.</text>
</comment>
<feature type="binding site" evidence="12">
    <location>
        <position position="29"/>
    </location>
    <ligand>
        <name>Zn(2+)</name>
        <dbReference type="ChEBI" id="CHEBI:29105"/>
    </ligand>
</feature>
<comment type="subcellular location">
    <subcellularLocation>
        <location evidence="1 12">Cytoplasm</location>
    </subcellularLocation>
</comment>
<dbReference type="SUPFAM" id="SSF52374">
    <property type="entry name" value="Nucleotidylyl transferase"/>
    <property type="match status" value="1"/>
</dbReference>
<dbReference type="CDD" id="cd07963">
    <property type="entry name" value="Anticodon_Ia_Cys"/>
    <property type="match status" value="1"/>
</dbReference>
<protein>
    <recommendedName>
        <fullName evidence="12">Cysteine--tRNA ligase</fullName>
        <ecNumber evidence="12">6.1.1.16</ecNumber>
    </recommendedName>
    <alternativeName>
        <fullName evidence="12">Cysteinyl-tRNA synthetase</fullName>
        <shortName evidence="12">CysRS</shortName>
    </alternativeName>
</protein>